<keyword evidence="4" id="KW-1185">Reference proteome</keyword>
<dbReference type="Proteomes" id="UP000630445">
    <property type="component" value="Unassembled WGS sequence"/>
</dbReference>
<protein>
    <recommendedName>
        <fullName evidence="5">Ankyrin repeat protein</fullName>
    </recommendedName>
</protein>
<accession>A0A8H6PDL8</accession>
<dbReference type="SUPFAM" id="SSF48403">
    <property type="entry name" value="Ankyrin repeat"/>
    <property type="match status" value="1"/>
</dbReference>
<keyword evidence="1" id="KW-0040">ANK repeat</keyword>
<dbReference type="OrthoDB" id="194358at2759"/>
<evidence type="ECO:0000256" key="1">
    <source>
        <dbReference type="PROSITE-ProRule" id="PRU00023"/>
    </source>
</evidence>
<evidence type="ECO:0000256" key="2">
    <source>
        <dbReference type="SAM" id="MobiDB-lite"/>
    </source>
</evidence>
<gene>
    <name evidence="3" type="ORF">CNMCM5793_003077</name>
</gene>
<organism evidence="3 4">
    <name type="scientific">Aspergillus hiratsukae</name>
    <dbReference type="NCBI Taxonomy" id="1194566"/>
    <lineage>
        <taxon>Eukaryota</taxon>
        <taxon>Fungi</taxon>
        <taxon>Dikarya</taxon>
        <taxon>Ascomycota</taxon>
        <taxon>Pezizomycotina</taxon>
        <taxon>Eurotiomycetes</taxon>
        <taxon>Eurotiomycetidae</taxon>
        <taxon>Eurotiales</taxon>
        <taxon>Aspergillaceae</taxon>
        <taxon>Aspergillus</taxon>
        <taxon>Aspergillus subgen. Fumigati</taxon>
    </lineage>
</organism>
<sequence length="286" mass="32772">MSLHIAETTSTPSHPRKRNESFPFQNSALRLHLSSPDPVLGHLKPDKLQEDPSQGSRTQDTVLQRLDMATYEVDPDIGLDPDDPDYWRALHFKLHLAVFHNDVAAVKESLSYGADINLKSHQGFTALEWADYLKHMEVAKCLLQTMNIKLHGFEELLKHVRAKREILVRALLEMGCSGMLAKNKRLHKGLILQACRVGTAAIFKLLIDCVPGYMITDYKQVYLQVAASERNDDVLVALRERARQEQEWRENYFRPSTPVTPVQLPPRDLEYEKVFDEFINPDAYLP</sequence>
<dbReference type="InterPro" id="IPR036770">
    <property type="entry name" value="Ankyrin_rpt-contain_sf"/>
</dbReference>
<feature type="repeat" description="ANK" evidence="1">
    <location>
        <begin position="94"/>
        <end position="121"/>
    </location>
</feature>
<dbReference type="EMBL" id="JACBAD010001931">
    <property type="protein sequence ID" value="KAF7128347.1"/>
    <property type="molecule type" value="Genomic_DNA"/>
</dbReference>
<name>A0A8H6PDL8_9EURO</name>
<evidence type="ECO:0000313" key="4">
    <source>
        <dbReference type="Proteomes" id="UP000630445"/>
    </source>
</evidence>
<dbReference type="InterPro" id="IPR002110">
    <property type="entry name" value="Ankyrin_rpt"/>
</dbReference>
<proteinExistence type="predicted"/>
<feature type="region of interest" description="Disordered" evidence="2">
    <location>
        <begin position="1"/>
        <end position="59"/>
    </location>
</feature>
<reference evidence="3" key="1">
    <citation type="submission" date="2020-06" db="EMBL/GenBank/DDBJ databases">
        <title>Draft genome sequences of strains closely related to Aspergillus parafelis and Aspergillus hiratsukae.</title>
        <authorList>
            <person name="Dos Santos R.A.C."/>
            <person name="Rivero-Menendez O."/>
            <person name="Steenwyk J.L."/>
            <person name="Mead M.E."/>
            <person name="Goldman G.H."/>
            <person name="Alastruey-Izquierdo A."/>
            <person name="Rokas A."/>
        </authorList>
    </citation>
    <scope>NUCLEOTIDE SEQUENCE</scope>
    <source>
        <strain evidence="3">CNM-CM5793</strain>
    </source>
</reference>
<dbReference type="PROSITE" id="PS50088">
    <property type="entry name" value="ANK_REPEAT"/>
    <property type="match status" value="1"/>
</dbReference>
<evidence type="ECO:0000313" key="3">
    <source>
        <dbReference type="EMBL" id="KAF7128347.1"/>
    </source>
</evidence>
<dbReference type="Gene3D" id="1.25.40.20">
    <property type="entry name" value="Ankyrin repeat-containing domain"/>
    <property type="match status" value="1"/>
</dbReference>
<evidence type="ECO:0008006" key="5">
    <source>
        <dbReference type="Google" id="ProtNLM"/>
    </source>
</evidence>
<dbReference type="AlphaFoldDB" id="A0A8H6PDL8"/>
<comment type="caution">
    <text evidence="3">The sequence shown here is derived from an EMBL/GenBank/DDBJ whole genome shotgun (WGS) entry which is preliminary data.</text>
</comment>